<keyword evidence="1" id="KW-0862">Zinc</keyword>
<gene>
    <name evidence="2" type="ORF">BST25_19540</name>
</gene>
<dbReference type="OrthoDB" id="116799at2"/>
<protein>
    <submittedName>
        <fullName evidence="2">Uncharacterized protein</fullName>
    </submittedName>
</protein>
<evidence type="ECO:0000256" key="1">
    <source>
        <dbReference type="ARBA" id="ARBA00022833"/>
    </source>
</evidence>
<dbReference type="SUPFAM" id="SSF102588">
    <property type="entry name" value="LmbE-like"/>
    <property type="match status" value="1"/>
</dbReference>
<name>A0A1X0DDR6_MYCHE</name>
<evidence type="ECO:0000313" key="2">
    <source>
        <dbReference type="EMBL" id="ORA70339.1"/>
    </source>
</evidence>
<evidence type="ECO:0000313" key="3">
    <source>
        <dbReference type="Proteomes" id="UP000192566"/>
    </source>
</evidence>
<dbReference type="Pfam" id="PF02585">
    <property type="entry name" value="PIG-L"/>
    <property type="match status" value="1"/>
</dbReference>
<dbReference type="GO" id="GO:0016137">
    <property type="term" value="P:glycoside metabolic process"/>
    <property type="evidence" value="ECO:0007669"/>
    <property type="project" value="UniProtKB-ARBA"/>
</dbReference>
<dbReference type="Proteomes" id="UP000192566">
    <property type="component" value="Unassembled WGS sequence"/>
</dbReference>
<sequence>MDYGRPRVKKHVLVVSPHLDDAVYSAGQFLAGRPGAVVVTIFAGTPNPPQKKSWDVSKCGFADSQQAMLARKAEDGSALAVLNATPVHLDFLDNQYGRGGVDLRALANAILEQAKRHRPEFVVGPLGLRHPDHVRVRKAVLAAELDVPLWLYGDLPYRIRKSSWLRAALDEISRHGYTLEPDDIGTGPPELKREAAERYESQTKLFDIDNTIMVPELFWRVTRQ</sequence>
<dbReference type="EMBL" id="MVHR01000036">
    <property type="protein sequence ID" value="ORA70339.1"/>
    <property type="molecule type" value="Genomic_DNA"/>
</dbReference>
<accession>A0A1X0DDR6</accession>
<dbReference type="InterPro" id="IPR003737">
    <property type="entry name" value="GlcNAc_PI_deacetylase-related"/>
</dbReference>
<dbReference type="Gene3D" id="3.40.50.10320">
    <property type="entry name" value="LmbE-like"/>
    <property type="match status" value="1"/>
</dbReference>
<dbReference type="InterPro" id="IPR024078">
    <property type="entry name" value="LmbE-like_dom_sf"/>
</dbReference>
<reference evidence="2 3" key="1">
    <citation type="submission" date="2017-02" db="EMBL/GenBank/DDBJ databases">
        <title>The new phylogeny of genus Mycobacterium.</title>
        <authorList>
            <person name="Tortoli E."/>
            <person name="Trovato A."/>
            <person name="Cirillo D.M."/>
        </authorList>
    </citation>
    <scope>NUCLEOTIDE SEQUENCE [LARGE SCALE GENOMIC DNA]</scope>
    <source>
        <strain evidence="2 3">DSM 44471</strain>
    </source>
</reference>
<comment type="caution">
    <text evidence="2">The sequence shown here is derived from an EMBL/GenBank/DDBJ whole genome shotgun (WGS) entry which is preliminary data.</text>
</comment>
<proteinExistence type="predicted"/>
<keyword evidence="3" id="KW-1185">Reference proteome</keyword>
<organism evidence="2 3">
    <name type="scientific">Mycobacterium heidelbergense</name>
    <dbReference type="NCBI Taxonomy" id="53376"/>
    <lineage>
        <taxon>Bacteria</taxon>
        <taxon>Bacillati</taxon>
        <taxon>Actinomycetota</taxon>
        <taxon>Actinomycetes</taxon>
        <taxon>Mycobacteriales</taxon>
        <taxon>Mycobacteriaceae</taxon>
        <taxon>Mycobacterium</taxon>
        <taxon>Mycobacterium simiae complex</taxon>
    </lineage>
</organism>
<dbReference type="AlphaFoldDB" id="A0A1X0DDR6"/>
<dbReference type="STRING" id="53376.BST25_19540"/>